<proteinExistence type="predicted"/>
<reference evidence="1 2" key="1">
    <citation type="submission" date="2016-12" db="EMBL/GenBank/DDBJ databases">
        <authorList>
            <person name="Song W.-J."/>
            <person name="Kurnit D.M."/>
        </authorList>
    </citation>
    <scope>NUCLEOTIDE SEQUENCE [LARGE SCALE GENOMIC DNA]</scope>
    <source>
        <strain evidence="1 2">ATCC 43942</strain>
    </source>
</reference>
<dbReference type="EMBL" id="CP018835">
    <property type="protein sequence ID" value="ASA54960.1"/>
    <property type="molecule type" value="Genomic_DNA"/>
</dbReference>
<dbReference type="OrthoDB" id="378654at2"/>
<accession>A0A1Z2SCQ9</accession>
<organism evidence="1 2">
    <name type="scientific">Vibrio gazogenes</name>
    <dbReference type="NCBI Taxonomy" id="687"/>
    <lineage>
        <taxon>Bacteria</taxon>
        <taxon>Pseudomonadati</taxon>
        <taxon>Pseudomonadota</taxon>
        <taxon>Gammaproteobacteria</taxon>
        <taxon>Vibrionales</taxon>
        <taxon>Vibrionaceae</taxon>
        <taxon>Vibrio</taxon>
    </lineage>
</organism>
<dbReference type="KEGG" id="vga:BSQ33_03950"/>
<dbReference type="AlphaFoldDB" id="A0A1Z2SCQ9"/>
<name>A0A1Z2SCQ9_VIBGA</name>
<dbReference type="InterPro" id="IPR015003">
    <property type="entry name" value="DUF1853"/>
</dbReference>
<evidence type="ECO:0000313" key="2">
    <source>
        <dbReference type="Proteomes" id="UP000196708"/>
    </source>
</evidence>
<sequence length="261" mass="30317">MTPEILQEAFTMDLTAIAQWVRETPGLFLAAPPIEPYSPFTEHATVPISWSAHPHQRLGLLYQSVCSDLFKSSATYTLTAEEVQIINNGKTLGAIDFILDNQHTSQQEHWEVAIKFYLLHQGLWFGPNAKDRLDIKLQHMLNHQLPLSTHPIVLQQYPQWQVASRHLLMQGRLYINPFTDAPIPQDCLGYTLNQTQIRGHWCYQAQFSQIREPLYLLKRDQWMTGRTATNQRYEPDVLERAVHCQSESGKFWFIVPDHWPQ</sequence>
<gene>
    <name evidence="1" type="ORF">BSQ33_03950</name>
</gene>
<dbReference type="Pfam" id="PF08907">
    <property type="entry name" value="DUF1853"/>
    <property type="match status" value="1"/>
</dbReference>
<evidence type="ECO:0000313" key="1">
    <source>
        <dbReference type="EMBL" id="ASA54960.1"/>
    </source>
</evidence>
<dbReference type="Proteomes" id="UP000196708">
    <property type="component" value="Chromosome 1"/>
</dbReference>
<protein>
    <submittedName>
        <fullName evidence="1">Type II citrate synthase</fullName>
    </submittedName>
</protein>